<reference evidence="9 10" key="1">
    <citation type="submission" date="2014-06" db="EMBL/GenBank/DDBJ databases">
        <authorList>
            <person name="Swart Estienne"/>
        </authorList>
    </citation>
    <scope>NUCLEOTIDE SEQUENCE [LARGE SCALE GENOMIC DNA]</scope>
    <source>
        <strain evidence="9 10">130c</strain>
    </source>
</reference>
<dbReference type="Proteomes" id="UP000039865">
    <property type="component" value="Unassembled WGS sequence"/>
</dbReference>
<comment type="subcellular location">
    <subcellularLocation>
        <location evidence="1">Endoplasmic reticulum</location>
    </subcellularLocation>
</comment>
<dbReference type="OrthoDB" id="20273at2759"/>
<dbReference type="Gene3D" id="3.40.50.2000">
    <property type="entry name" value="Glycogen Phosphorylase B"/>
    <property type="match status" value="1"/>
</dbReference>
<dbReference type="PANTHER" id="PTHR12867">
    <property type="entry name" value="GLYCOSYL TRANSFERASE-RELATED"/>
    <property type="match status" value="1"/>
</dbReference>
<keyword evidence="10" id="KW-1185">Reference proteome</keyword>
<dbReference type="GO" id="GO:0005783">
    <property type="term" value="C:endoplasmic reticulum"/>
    <property type="evidence" value="ECO:0007669"/>
    <property type="project" value="UniProtKB-SubCell"/>
</dbReference>
<proteinExistence type="inferred from homology"/>
<dbReference type="AlphaFoldDB" id="A0A078A826"/>
<dbReference type="InterPro" id="IPR039042">
    <property type="entry name" value="Alg13-like"/>
</dbReference>
<accession>A0A078A826</accession>
<sequence length="162" mass="18533">MEKIKRCLIAVGSTNFDELISAIDNKQFIQQQNYRGEYVPSRLQSEKIKVQIEKFIVLDTLIYESDLVISHCGAGILLECLRSDHAICIAVVNNTLMHNHQTELADQLSKEGYIFQATPQTIADKTKEVIEIIRNSTLKDIIKQYPKVQENLIVNLIDEILF</sequence>
<evidence type="ECO:0000313" key="9">
    <source>
        <dbReference type="EMBL" id="CDW78405.1"/>
    </source>
</evidence>
<protein>
    <recommendedName>
        <fullName evidence="4">UDP-N-acetylglucosamine transferase subunit ALG13</fullName>
        <ecNumber evidence="3">2.4.1.141</ecNumber>
    </recommendedName>
</protein>
<dbReference type="EMBL" id="CCKQ01007067">
    <property type="protein sequence ID" value="CDW78405.1"/>
    <property type="molecule type" value="Genomic_DNA"/>
</dbReference>
<keyword evidence="7" id="KW-0256">Endoplasmic reticulum</keyword>
<evidence type="ECO:0000313" key="10">
    <source>
        <dbReference type="Proteomes" id="UP000039865"/>
    </source>
</evidence>
<keyword evidence="6 9" id="KW-0808">Transferase</keyword>
<dbReference type="GO" id="GO:0004577">
    <property type="term" value="F:N-acetylglucosaminyldiphosphodolichol N-acetylglucosaminyltransferase activity"/>
    <property type="evidence" value="ECO:0007669"/>
    <property type="project" value="UniProtKB-EC"/>
</dbReference>
<organism evidence="9 10">
    <name type="scientific">Stylonychia lemnae</name>
    <name type="common">Ciliate</name>
    <dbReference type="NCBI Taxonomy" id="5949"/>
    <lineage>
        <taxon>Eukaryota</taxon>
        <taxon>Sar</taxon>
        <taxon>Alveolata</taxon>
        <taxon>Ciliophora</taxon>
        <taxon>Intramacronucleata</taxon>
        <taxon>Spirotrichea</taxon>
        <taxon>Stichotrichia</taxon>
        <taxon>Sporadotrichida</taxon>
        <taxon>Oxytrichidae</taxon>
        <taxon>Stylonychinae</taxon>
        <taxon>Stylonychia</taxon>
    </lineage>
</organism>
<dbReference type="InParanoid" id="A0A078A826"/>
<evidence type="ECO:0000256" key="2">
    <source>
        <dbReference type="ARBA" id="ARBA00006962"/>
    </source>
</evidence>
<gene>
    <name evidence="9" type="primary">Contig16721.g17815</name>
    <name evidence="9" type="ORF">STYLEM_7382</name>
</gene>
<dbReference type="PANTHER" id="PTHR12867:SF6">
    <property type="entry name" value="N-ACETYLGLUCOSAMINYLDIPHOSPHODOLICHOL N-ACETYLGLUCOSAMINYLTRANSFERASE"/>
    <property type="match status" value="1"/>
</dbReference>
<dbReference type="FunCoup" id="A0A078A826">
    <property type="interactions" value="85"/>
</dbReference>
<evidence type="ECO:0000259" key="8">
    <source>
        <dbReference type="Pfam" id="PF04101"/>
    </source>
</evidence>
<dbReference type="InterPro" id="IPR007235">
    <property type="entry name" value="Glyco_trans_28_C"/>
</dbReference>
<dbReference type="GO" id="GO:0006488">
    <property type="term" value="P:dolichol-linked oligosaccharide biosynthetic process"/>
    <property type="evidence" value="ECO:0007669"/>
    <property type="project" value="InterPro"/>
</dbReference>
<keyword evidence="5" id="KW-0328">Glycosyltransferase</keyword>
<dbReference type="OMA" id="YCKPSQL"/>
<name>A0A078A826_STYLE</name>
<evidence type="ECO:0000256" key="4">
    <source>
        <dbReference type="ARBA" id="ARBA00017468"/>
    </source>
</evidence>
<dbReference type="EC" id="2.4.1.141" evidence="3"/>
<feature type="domain" description="Glycosyl transferase family 28 C-terminal" evidence="8">
    <location>
        <begin position="7"/>
        <end position="130"/>
    </location>
</feature>
<evidence type="ECO:0000256" key="7">
    <source>
        <dbReference type="ARBA" id="ARBA00022824"/>
    </source>
</evidence>
<evidence type="ECO:0000256" key="1">
    <source>
        <dbReference type="ARBA" id="ARBA00004240"/>
    </source>
</evidence>
<dbReference type="Pfam" id="PF04101">
    <property type="entry name" value="Glyco_tran_28_C"/>
    <property type="match status" value="1"/>
</dbReference>
<evidence type="ECO:0000256" key="6">
    <source>
        <dbReference type="ARBA" id="ARBA00022679"/>
    </source>
</evidence>
<comment type="similarity">
    <text evidence="2">Belongs to the glycosyltransferase 28 family.</text>
</comment>
<evidence type="ECO:0000256" key="5">
    <source>
        <dbReference type="ARBA" id="ARBA00022676"/>
    </source>
</evidence>
<evidence type="ECO:0000256" key="3">
    <source>
        <dbReference type="ARBA" id="ARBA00012614"/>
    </source>
</evidence>